<comment type="caution">
    <text evidence="11">The sequence shown here is derived from an EMBL/GenBank/DDBJ whole genome shotgun (WGS) entry which is preliminary data.</text>
</comment>
<evidence type="ECO:0000256" key="10">
    <source>
        <dbReference type="HAMAP-Rule" id="MF_00454"/>
    </source>
</evidence>
<accession>A0ABP7C7T5</accession>
<feature type="transmembrane region" description="Helical" evidence="10">
    <location>
        <begin position="47"/>
        <end position="67"/>
    </location>
</feature>
<dbReference type="EMBL" id="BAABEO010000012">
    <property type="protein sequence ID" value="GAA3682246.1"/>
    <property type="molecule type" value="Genomic_DNA"/>
</dbReference>
<name>A0ABP7C7T5_9MICC</name>
<dbReference type="Pfam" id="PF02537">
    <property type="entry name" value="CRCB"/>
    <property type="match status" value="1"/>
</dbReference>
<keyword evidence="10" id="KW-0813">Transport</keyword>
<protein>
    <recommendedName>
        <fullName evidence="10">Fluoride-specific ion channel FluC</fullName>
    </recommendedName>
</protein>
<evidence type="ECO:0000256" key="4">
    <source>
        <dbReference type="ARBA" id="ARBA00022989"/>
    </source>
</evidence>
<feature type="binding site" evidence="10">
    <location>
        <position position="88"/>
    </location>
    <ligand>
        <name>Na(+)</name>
        <dbReference type="ChEBI" id="CHEBI:29101"/>
        <note>structural</note>
    </ligand>
</feature>
<evidence type="ECO:0000256" key="1">
    <source>
        <dbReference type="ARBA" id="ARBA00004651"/>
    </source>
</evidence>
<evidence type="ECO:0000256" key="3">
    <source>
        <dbReference type="ARBA" id="ARBA00022692"/>
    </source>
</evidence>
<comment type="catalytic activity">
    <reaction evidence="8">
        <text>fluoride(in) = fluoride(out)</text>
        <dbReference type="Rhea" id="RHEA:76159"/>
        <dbReference type="ChEBI" id="CHEBI:17051"/>
    </reaction>
    <physiologicalReaction direction="left-to-right" evidence="8">
        <dbReference type="Rhea" id="RHEA:76160"/>
    </physiologicalReaction>
</comment>
<comment type="function">
    <text evidence="9 10">Fluoride-specific ion channel. Important for reducing fluoride concentration in the cell, thus reducing its toxicity.</text>
</comment>
<keyword evidence="12" id="KW-1185">Reference proteome</keyword>
<dbReference type="Proteomes" id="UP001500752">
    <property type="component" value="Unassembled WGS sequence"/>
</dbReference>
<evidence type="ECO:0000256" key="7">
    <source>
        <dbReference type="ARBA" id="ARBA00035120"/>
    </source>
</evidence>
<comment type="caution">
    <text evidence="10">Lacks conserved residue(s) required for the propagation of feature annotation.</text>
</comment>
<evidence type="ECO:0000256" key="2">
    <source>
        <dbReference type="ARBA" id="ARBA00022475"/>
    </source>
</evidence>
<comment type="activity regulation">
    <text evidence="10">Na(+) is not transported, but it plays an essential structural role and its presence is essential for fluoride channel function.</text>
</comment>
<evidence type="ECO:0000256" key="9">
    <source>
        <dbReference type="ARBA" id="ARBA00049940"/>
    </source>
</evidence>
<evidence type="ECO:0000256" key="8">
    <source>
        <dbReference type="ARBA" id="ARBA00035585"/>
    </source>
</evidence>
<sequence>MAVGLAGAAGSVLRVLADRAALRLEAAAQGRRSPAPGRSRSPDRVTWPWGTLAVNAAGSLLMGFVVARVLAGGLAQPVGTVLSTGLCGGLTTYSSFTVGTVGLWEQGRRRAAAANVAANLAIGIGLAGAGLWAGGMGA</sequence>
<keyword evidence="5 10" id="KW-0472">Membrane</keyword>
<reference evidence="12" key="1">
    <citation type="journal article" date="2019" name="Int. J. Syst. Evol. Microbiol.">
        <title>The Global Catalogue of Microorganisms (GCM) 10K type strain sequencing project: providing services to taxonomists for standard genome sequencing and annotation.</title>
        <authorList>
            <consortium name="The Broad Institute Genomics Platform"/>
            <consortium name="The Broad Institute Genome Sequencing Center for Infectious Disease"/>
            <person name="Wu L."/>
            <person name="Ma J."/>
        </authorList>
    </citation>
    <scope>NUCLEOTIDE SEQUENCE [LARGE SCALE GENOMIC DNA]</scope>
    <source>
        <strain evidence="12">JCM 30742</strain>
    </source>
</reference>
<dbReference type="InterPro" id="IPR003691">
    <property type="entry name" value="FluC"/>
</dbReference>
<evidence type="ECO:0000256" key="5">
    <source>
        <dbReference type="ARBA" id="ARBA00023136"/>
    </source>
</evidence>
<keyword evidence="2 10" id="KW-1003">Cell membrane</keyword>
<dbReference type="HAMAP" id="MF_00454">
    <property type="entry name" value="FluC"/>
    <property type="match status" value="1"/>
</dbReference>
<keyword evidence="6 10" id="KW-0407">Ion channel</keyword>
<feature type="transmembrane region" description="Helical" evidence="10">
    <location>
        <begin position="112"/>
        <end position="133"/>
    </location>
</feature>
<evidence type="ECO:0000256" key="6">
    <source>
        <dbReference type="ARBA" id="ARBA00023303"/>
    </source>
</evidence>
<proteinExistence type="inferred from homology"/>
<organism evidence="11 12">
    <name type="scientific">Arthrobacter ginkgonis</name>
    <dbReference type="NCBI Taxonomy" id="1630594"/>
    <lineage>
        <taxon>Bacteria</taxon>
        <taxon>Bacillati</taxon>
        <taxon>Actinomycetota</taxon>
        <taxon>Actinomycetes</taxon>
        <taxon>Micrococcales</taxon>
        <taxon>Micrococcaceae</taxon>
        <taxon>Arthrobacter</taxon>
    </lineage>
</organism>
<feature type="binding site" evidence="10">
    <location>
        <position position="91"/>
    </location>
    <ligand>
        <name>Na(+)</name>
        <dbReference type="ChEBI" id="CHEBI:29101"/>
        <note>structural</note>
    </ligand>
</feature>
<comment type="subcellular location">
    <subcellularLocation>
        <location evidence="1 10">Cell membrane</location>
        <topology evidence="1 10">Multi-pass membrane protein</topology>
    </subcellularLocation>
</comment>
<keyword evidence="10" id="KW-0406">Ion transport</keyword>
<keyword evidence="10" id="KW-0915">Sodium</keyword>
<evidence type="ECO:0000313" key="11">
    <source>
        <dbReference type="EMBL" id="GAA3682246.1"/>
    </source>
</evidence>
<gene>
    <name evidence="10" type="primary">fluC</name>
    <name evidence="10" type="synonym">crcB</name>
    <name evidence="11" type="ORF">GCM10023081_20390</name>
</gene>
<dbReference type="PANTHER" id="PTHR28259:SF1">
    <property type="entry name" value="FLUORIDE EXPORT PROTEIN 1-RELATED"/>
    <property type="match status" value="1"/>
</dbReference>
<keyword evidence="4 10" id="KW-1133">Transmembrane helix</keyword>
<dbReference type="PANTHER" id="PTHR28259">
    <property type="entry name" value="FLUORIDE EXPORT PROTEIN 1-RELATED"/>
    <property type="match status" value="1"/>
</dbReference>
<keyword evidence="3 10" id="KW-0812">Transmembrane</keyword>
<keyword evidence="10" id="KW-0479">Metal-binding</keyword>
<comment type="similarity">
    <text evidence="7 10">Belongs to the fluoride channel Fluc/FEX (TC 1.A.43) family.</text>
</comment>
<evidence type="ECO:0000313" key="12">
    <source>
        <dbReference type="Proteomes" id="UP001500752"/>
    </source>
</evidence>